<reference evidence="2 3" key="1">
    <citation type="journal article" date="2018" name="Nat. Biotechnol.">
        <title>A standardized bacterial taxonomy based on genome phylogeny substantially revises the tree of life.</title>
        <authorList>
            <person name="Parks D.H."/>
            <person name="Chuvochina M."/>
            <person name="Waite D.W."/>
            <person name="Rinke C."/>
            <person name="Skarshewski A."/>
            <person name="Chaumeil P.A."/>
            <person name="Hugenholtz P."/>
        </authorList>
    </citation>
    <scope>NUCLEOTIDE SEQUENCE [LARGE SCALE GENOMIC DNA]</scope>
    <source>
        <strain evidence="2">UBA9375</strain>
    </source>
</reference>
<evidence type="ECO:0000313" key="3">
    <source>
        <dbReference type="Proteomes" id="UP000263642"/>
    </source>
</evidence>
<feature type="chain" id="PRO_5017747513" evidence="1">
    <location>
        <begin position="23"/>
        <end position="395"/>
    </location>
</feature>
<keyword evidence="1" id="KW-0732">Signal</keyword>
<gene>
    <name evidence="2" type="ORF">DIT97_15990</name>
</gene>
<protein>
    <submittedName>
        <fullName evidence="2">DUF4832 domain-containing protein</fullName>
    </submittedName>
</protein>
<accession>A0A3D3R6F6</accession>
<evidence type="ECO:0000313" key="2">
    <source>
        <dbReference type="EMBL" id="HCO24454.1"/>
    </source>
</evidence>
<proteinExistence type="predicted"/>
<dbReference type="SUPFAM" id="SSF51445">
    <property type="entry name" value="(Trans)glycosidases"/>
    <property type="match status" value="1"/>
</dbReference>
<organism evidence="2 3">
    <name type="scientific">Gimesia maris</name>
    <dbReference type="NCBI Taxonomy" id="122"/>
    <lineage>
        <taxon>Bacteria</taxon>
        <taxon>Pseudomonadati</taxon>
        <taxon>Planctomycetota</taxon>
        <taxon>Planctomycetia</taxon>
        <taxon>Planctomycetales</taxon>
        <taxon>Planctomycetaceae</taxon>
        <taxon>Gimesia</taxon>
    </lineage>
</organism>
<dbReference type="Gene3D" id="3.20.20.80">
    <property type="entry name" value="Glycosidases"/>
    <property type="match status" value="1"/>
</dbReference>
<dbReference type="Proteomes" id="UP000263642">
    <property type="component" value="Unassembled WGS sequence"/>
</dbReference>
<sequence>MCSQLRFITTIFFLAVMSLDLAADELRPQRLQSKIANVQPMTGIVVWSTNEAASTAPIQLEFAYLKYNQVVQEKGKYNWQPVERLLDEIAGRKHQAILRWHDTYVGEPTGAPAFIKALPNYREITEKSENKLTGFPDWSNQEWQAFVLEFYTRFAEKYDRDPRLAFVQVGFGLWAEYHIYDGPMKPGETFPDKDYQRTFIRHLTSRFRETPWMISVDAAGDHAPFAEDALLSKSPFGIFDDSFNHQRHEKENEPNWHIFGMDRWKRAPTGGEFSFFRKKDQKDALAPNGPYGIPFAEQAAKFHVSFIIGDDQGEEDSGEKGEELETAFEVTLHDCIIIPLQTVHAVGGTGDDLSGKTRQLQHLAEEPGLLAETKRRGFDGLHYSHTIRVIIMDFV</sequence>
<dbReference type="InterPro" id="IPR017853">
    <property type="entry name" value="GH"/>
</dbReference>
<comment type="caution">
    <text evidence="2">The sequence shown here is derived from an EMBL/GenBank/DDBJ whole genome shotgun (WGS) entry which is preliminary data.</text>
</comment>
<evidence type="ECO:0000256" key="1">
    <source>
        <dbReference type="SAM" id="SignalP"/>
    </source>
</evidence>
<feature type="signal peptide" evidence="1">
    <location>
        <begin position="1"/>
        <end position="22"/>
    </location>
</feature>
<dbReference type="AlphaFoldDB" id="A0A3D3R6F6"/>
<dbReference type="EMBL" id="DQAY01000094">
    <property type="protein sequence ID" value="HCO24454.1"/>
    <property type="molecule type" value="Genomic_DNA"/>
</dbReference>
<name>A0A3D3R6F6_9PLAN</name>